<dbReference type="GO" id="GO:0120147">
    <property type="term" value="F:formylglycine-generating oxidase activity"/>
    <property type="evidence" value="ECO:0007669"/>
    <property type="project" value="UniProtKB-EC"/>
</dbReference>
<dbReference type="PANTHER" id="PTHR23150:SF19">
    <property type="entry name" value="FORMYLGLYCINE-GENERATING ENZYME"/>
    <property type="match status" value="1"/>
</dbReference>
<evidence type="ECO:0000256" key="11">
    <source>
        <dbReference type="ARBA" id="ARBA00023180"/>
    </source>
</evidence>
<dbReference type="KEGG" id="umr:103669599"/>
<comment type="pathway">
    <text evidence="14">Protein modification; sulfatase oxidation.</text>
</comment>
<dbReference type="Pfam" id="PF03781">
    <property type="entry name" value="FGE-sulfatase"/>
    <property type="match status" value="1"/>
</dbReference>
<feature type="signal peptide" evidence="20">
    <location>
        <begin position="1"/>
        <end position="33"/>
    </location>
</feature>
<evidence type="ECO:0000313" key="24">
    <source>
        <dbReference type="RefSeq" id="XP_008696164.2"/>
    </source>
</evidence>
<evidence type="ECO:0000256" key="10">
    <source>
        <dbReference type="ARBA" id="ARBA00023157"/>
    </source>
</evidence>
<keyword evidence="23" id="KW-1185">Reference proteome</keyword>
<evidence type="ECO:0000256" key="16">
    <source>
        <dbReference type="ARBA" id="ARBA00066887"/>
    </source>
</evidence>
<dbReference type="OMA" id="RQNVYDL"/>
<dbReference type="GO" id="GO:0005788">
    <property type="term" value="C:endoplasmic reticulum lumen"/>
    <property type="evidence" value="ECO:0007669"/>
    <property type="project" value="UniProtKB-SubCell"/>
</dbReference>
<evidence type="ECO:0000313" key="22">
    <source>
        <dbReference type="Ensembl" id="ENSUMAP00000033641"/>
    </source>
</evidence>
<dbReference type="GeneID" id="103669599"/>
<evidence type="ECO:0000256" key="1">
    <source>
        <dbReference type="ARBA" id="ARBA00001973"/>
    </source>
</evidence>
<evidence type="ECO:0000313" key="23">
    <source>
        <dbReference type="Proteomes" id="UP000261680"/>
    </source>
</evidence>
<sequence>MAAPSVGLAGGCCARLGLVLLLPLLLLPGEAAGGEEMVLIPAGVFTMGTDDPQIKQDGEAPARRVAIDAFYMDAYEVSNAEFEKFVNSTGYLTEAEKFGDSFVFEGMLSEQVKTDIQQAVAAAPWWLPVKGANWRHPEGPDSTVLHRPDHPVLHVSWNDAVAYCTWAGKRLPTEAEWEYSCRGGLQSRLFPWGNKLQPKGQHYANIWQGEFPVTNTGEDGFQGTAPVDAFPPNGYGLYNIVGNVWEWTSDWWTVHHSVEKTLNPKGPPSGKDRVKKGGSYMCHKSYCYRYRCAARSQNTPDSSASNLGFRCAADHQPTTG</sequence>
<keyword evidence="4" id="KW-0479">Metal-binding</keyword>
<evidence type="ECO:0000256" key="20">
    <source>
        <dbReference type="SAM" id="SignalP"/>
    </source>
</evidence>
<evidence type="ECO:0000256" key="15">
    <source>
        <dbReference type="ARBA" id="ARBA00062448"/>
    </source>
</evidence>
<evidence type="ECO:0000256" key="13">
    <source>
        <dbReference type="ARBA" id="ARBA00054657"/>
    </source>
</evidence>
<feature type="domain" description="Sulfatase-modifying factor enzyme-like" evidence="21">
    <location>
        <begin position="35"/>
        <end position="312"/>
    </location>
</feature>
<dbReference type="InterPro" id="IPR042095">
    <property type="entry name" value="SUMF_sf"/>
</dbReference>
<keyword evidence="7" id="KW-0106">Calcium</keyword>
<dbReference type="FunFam" id="3.90.1580.10:FF:000001">
    <property type="entry name" value="Sulfatase modifying factor 1"/>
    <property type="match status" value="1"/>
</dbReference>
<keyword evidence="6" id="KW-0256">Endoplasmic reticulum</keyword>
<keyword evidence="10" id="KW-1015">Disulfide bond</keyword>
<gene>
    <name evidence="22 24" type="primary">SUMF1</name>
</gene>
<evidence type="ECO:0000256" key="12">
    <source>
        <dbReference type="ARBA" id="ARBA00052671"/>
    </source>
</evidence>
<comment type="subcellular location">
    <subcellularLocation>
        <location evidence="2">Endoplasmic reticulum lumen</location>
    </subcellularLocation>
</comment>
<evidence type="ECO:0000256" key="9">
    <source>
        <dbReference type="ARBA" id="ARBA00023008"/>
    </source>
</evidence>
<evidence type="ECO:0000259" key="21">
    <source>
        <dbReference type="Pfam" id="PF03781"/>
    </source>
</evidence>
<evidence type="ECO:0000256" key="18">
    <source>
        <dbReference type="ARBA" id="ARBA00077350"/>
    </source>
</evidence>
<dbReference type="GO" id="GO:0042802">
    <property type="term" value="F:identical protein binding"/>
    <property type="evidence" value="ECO:0007669"/>
    <property type="project" value="Ensembl"/>
</dbReference>
<evidence type="ECO:0000256" key="19">
    <source>
        <dbReference type="ARBA" id="ARBA00080694"/>
    </source>
</evidence>
<dbReference type="RefSeq" id="XP_008696164.2">
    <property type="nucleotide sequence ID" value="XM_008697942.2"/>
</dbReference>
<accession>A0A452VIX3</accession>
<dbReference type="InterPro" id="IPR051043">
    <property type="entry name" value="Sulfatase_Mod_Factor_Kinase"/>
</dbReference>
<dbReference type="GO" id="GO:1903135">
    <property type="term" value="F:cupric ion binding"/>
    <property type="evidence" value="ECO:0007669"/>
    <property type="project" value="Ensembl"/>
</dbReference>
<evidence type="ECO:0000256" key="14">
    <source>
        <dbReference type="ARBA" id="ARBA00060513"/>
    </source>
</evidence>
<evidence type="ECO:0000256" key="5">
    <source>
        <dbReference type="ARBA" id="ARBA00022729"/>
    </source>
</evidence>
<reference evidence="22" key="1">
    <citation type="submission" date="2019-03" db="UniProtKB">
        <authorList>
            <consortium name="Ensembl"/>
        </authorList>
    </citation>
    <scope>IDENTIFICATION</scope>
</reference>
<name>A0A452VIX3_URSMA</name>
<proteinExistence type="inferred from homology"/>
<keyword evidence="9" id="KW-0186">Copper</keyword>
<dbReference type="Ensembl" id="ENSUMAT00000039796.1">
    <property type="protein sequence ID" value="ENSUMAP00000033641.1"/>
    <property type="gene ID" value="ENSUMAG00000024222.1"/>
</dbReference>
<dbReference type="Proteomes" id="UP000261680">
    <property type="component" value="Unplaced"/>
</dbReference>
<comment type="subunit">
    <text evidence="15">Monomer, homodimer and heterodimer with SUMF2.</text>
</comment>
<dbReference type="CTD" id="285362"/>
<evidence type="ECO:0000256" key="6">
    <source>
        <dbReference type="ARBA" id="ARBA00022824"/>
    </source>
</evidence>
<comment type="catalytic activity">
    <reaction evidence="12">
        <text>L-cysteinyl-[sulfatase] + 2 a thiol + O2 = an organic disulfide + 3-oxo-L-alanyl-[sulfatase] + hydrogen sulfide + H2O + H(+)</text>
        <dbReference type="Rhea" id="RHEA:51152"/>
        <dbReference type="Rhea" id="RHEA-COMP:12900"/>
        <dbReference type="Rhea" id="RHEA-COMP:12901"/>
        <dbReference type="ChEBI" id="CHEBI:15377"/>
        <dbReference type="ChEBI" id="CHEBI:15378"/>
        <dbReference type="ChEBI" id="CHEBI:15379"/>
        <dbReference type="ChEBI" id="CHEBI:29256"/>
        <dbReference type="ChEBI" id="CHEBI:29919"/>
        <dbReference type="ChEBI" id="CHEBI:29950"/>
        <dbReference type="ChEBI" id="CHEBI:35489"/>
        <dbReference type="ChEBI" id="CHEBI:85621"/>
        <dbReference type="EC" id="1.8.3.7"/>
    </reaction>
</comment>
<protein>
    <recommendedName>
        <fullName evidence="17">Formylglycine-generating enzyme</fullName>
        <ecNumber evidence="16">1.8.3.7</ecNumber>
    </recommendedName>
    <alternativeName>
        <fullName evidence="18">C-alpha-formylglycine-generating enzyme 1</fullName>
    </alternativeName>
    <alternativeName>
        <fullName evidence="19">Sulfatase-modifying factor 1</fullName>
    </alternativeName>
</protein>
<dbReference type="InterPro" id="IPR005532">
    <property type="entry name" value="SUMF_dom"/>
</dbReference>
<keyword evidence="11" id="KW-0325">Glycoprotein</keyword>
<evidence type="ECO:0000256" key="2">
    <source>
        <dbReference type="ARBA" id="ARBA00004319"/>
    </source>
</evidence>
<evidence type="ECO:0000256" key="4">
    <source>
        <dbReference type="ARBA" id="ARBA00022723"/>
    </source>
</evidence>
<dbReference type="GeneTree" id="ENSGT00390000008983"/>
<dbReference type="Gene3D" id="3.90.1580.10">
    <property type="entry name" value="paralog of FGE (formylglycine-generating enzyme)"/>
    <property type="match status" value="1"/>
</dbReference>
<comment type="function">
    <text evidence="13">Oxidase that catalyzes the conversion of cysteine to 3-oxoalanine on target proteins, using molecular oxygen and an unidentified reducing agent. 3-oxoalanine modification, which is also named formylglycine (fGly), occurs in the maturation of arylsulfatases and some alkaline phosphatases that use the hydrated form of 3-oxoalanine as a catalytic nucleophile. Known substrates include GALNS, ARSA, STS and ARSE.</text>
</comment>
<organism evidence="22">
    <name type="scientific">Ursus maritimus</name>
    <name type="common">Polar bear</name>
    <name type="synonym">Thalarctos maritimus</name>
    <dbReference type="NCBI Taxonomy" id="29073"/>
    <lineage>
        <taxon>Eukaryota</taxon>
        <taxon>Metazoa</taxon>
        <taxon>Chordata</taxon>
        <taxon>Craniata</taxon>
        <taxon>Vertebrata</taxon>
        <taxon>Euteleostomi</taxon>
        <taxon>Mammalia</taxon>
        <taxon>Eutheria</taxon>
        <taxon>Laurasiatheria</taxon>
        <taxon>Carnivora</taxon>
        <taxon>Caniformia</taxon>
        <taxon>Ursidae</taxon>
        <taxon>Ursus</taxon>
    </lineage>
</organism>
<evidence type="ECO:0000256" key="3">
    <source>
        <dbReference type="ARBA" id="ARBA00005310"/>
    </source>
</evidence>
<evidence type="ECO:0000256" key="8">
    <source>
        <dbReference type="ARBA" id="ARBA00023002"/>
    </source>
</evidence>
<dbReference type="GO" id="GO:0043687">
    <property type="term" value="P:post-translational protein modification"/>
    <property type="evidence" value="ECO:0007669"/>
    <property type="project" value="Ensembl"/>
</dbReference>
<dbReference type="EC" id="1.8.3.7" evidence="16"/>
<dbReference type="PANTHER" id="PTHR23150">
    <property type="entry name" value="SULFATASE MODIFYING FACTOR 1, 2"/>
    <property type="match status" value="1"/>
</dbReference>
<comment type="similarity">
    <text evidence="3">Belongs to the sulfatase-modifying factor family.</text>
</comment>
<keyword evidence="5 20" id="KW-0732">Signal</keyword>
<feature type="chain" id="PRO_5044604727" description="Formylglycine-generating enzyme" evidence="20">
    <location>
        <begin position="34"/>
        <end position="320"/>
    </location>
</feature>
<evidence type="ECO:0000256" key="17">
    <source>
        <dbReference type="ARBA" id="ARBA00072922"/>
    </source>
</evidence>
<reference evidence="24" key="2">
    <citation type="submission" date="2025-04" db="UniProtKB">
        <authorList>
            <consortium name="RefSeq"/>
        </authorList>
    </citation>
    <scope>IDENTIFICATION</scope>
    <source>
        <tissue evidence="24">Whole blood</tissue>
    </source>
</reference>
<comment type="cofactor">
    <cofactor evidence="1">
        <name>Cu(2+)</name>
        <dbReference type="ChEBI" id="CHEBI:29036"/>
    </cofactor>
</comment>
<evidence type="ECO:0000256" key="7">
    <source>
        <dbReference type="ARBA" id="ARBA00022837"/>
    </source>
</evidence>
<dbReference type="SUPFAM" id="SSF56436">
    <property type="entry name" value="C-type lectin-like"/>
    <property type="match status" value="1"/>
</dbReference>
<dbReference type="AlphaFoldDB" id="A0A452VIX3"/>
<keyword evidence="8" id="KW-0560">Oxidoreductase</keyword>
<dbReference type="InterPro" id="IPR016187">
    <property type="entry name" value="CTDL_fold"/>
</dbReference>